<gene>
    <name evidence="1" type="ORF">GM418_18605</name>
</gene>
<dbReference type="RefSeq" id="WP_158868751.1">
    <property type="nucleotide sequence ID" value="NZ_CP046401.1"/>
</dbReference>
<name>A0A6I6JWY5_9BACT</name>
<accession>A0A6I6JWY5</accession>
<reference evidence="1 2" key="1">
    <citation type="submission" date="2019-11" db="EMBL/GenBank/DDBJ databases">
        <authorList>
            <person name="Zheng R.K."/>
            <person name="Sun C.M."/>
        </authorList>
    </citation>
    <scope>NUCLEOTIDE SEQUENCE [LARGE SCALE GENOMIC DNA]</scope>
    <source>
        <strain evidence="1 2">WC007</strain>
    </source>
</reference>
<dbReference type="AlphaFoldDB" id="A0A6I6JWY5"/>
<proteinExistence type="predicted"/>
<dbReference type="KEGG" id="mcos:GM418_18605"/>
<protein>
    <recommendedName>
        <fullName evidence="3">DUF2490 domain-containing protein</fullName>
    </recommendedName>
</protein>
<dbReference type="EMBL" id="CP046401">
    <property type="protein sequence ID" value="QGY45608.1"/>
    <property type="molecule type" value="Genomic_DNA"/>
</dbReference>
<evidence type="ECO:0000313" key="1">
    <source>
        <dbReference type="EMBL" id="QGY45608.1"/>
    </source>
</evidence>
<sequence>MNDRVLQATRNLNLLNKTFFLLVLFLLAISGFSQSGDSTKFISHFSGNISATNNGISLIPSFNLGKPAVVFNLSVGGDKLSFDPQLRFAMEGKPWSFIFWWRYQLIQNEKFQVRLGVHPALSFKEINIIKDGTSMEIIRVRRYLAAELAPNFKISKSIAISPYYLYANGIENDLVQHTQYIALQSSFSSVKLSDQLNFEIRPQIYLLKMDDLHGYYFASSFSLLKNNFPISLSLMINKTIESEIASDDFIWSASVIYSFGKKYTQL</sequence>
<keyword evidence="2" id="KW-1185">Reference proteome</keyword>
<evidence type="ECO:0000313" key="2">
    <source>
        <dbReference type="Proteomes" id="UP000428260"/>
    </source>
</evidence>
<organism evidence="1 2">
    <name type="scientific">Maribellus comscasis</name>
    <dbReference type="NCBI Taxonomy" id="2681766"/>
    <lineage>
        <taxon>Bacteria</taxon>
        <taxon>Pseudomonadati</taxon>
        <taxon>Bacteroidota</taxon>
        <taxon>Bacteroidia</taxon>
        <taxon>Marinilabiliales</taxon>
        <taxon>Prolixibacteraceae</taxon>
        <taxon>Maribellus</taxon>
    </lineage>
</organism>
<evidence type="ECO:0008006" key="3">
    <source>
        <dbReference type="Google" id="ProtNLM"/>
    </source>
</evidence>
<dbReference type="Proteomes" id="UP000428260">
    <property type="component" value="Chromosome"/>
</dbReference>